<dbReference type="PROSITE" id="PS50003">
    <property type="entry name" value="PH_DOMAIN"/>
    <property type="match status" value="2"/>
</dbReference>
<feature type="compositionally biased region" description="Basic and acidic residues" evidence="1">
    <location>
        <begin position="78"/>
        <end position="104"/>
    </location>
</feature>
<dbReference type="InterPro" id="IPR001849">
    <property type="entry name" value="PH_domain"/>
</dbReference>
<dbReference type="SMART" id="SM00228">
    <property type="entry name" value="PDZ"/>
    <property type="match status" value="1"/>
</dbReference>
<feature type="domain" description="PH" evidence="2">
    <location>
        <begin position="1444"/>
        <end position="1541"/>
    </location>
</feature>
<evidence type="ECO:0000313" key="4">
    <source>
        <dbReference type="Proteomes" id="UP000694867"/>
    </source>
</evidence>
<feature type="compositionally biased region" description="Low complexity" evidence="1">
    <location>
        <begin position="497"/>
        <end position="506"/>
    </location>
</feature>
<evidence type="ECO:0000313" key="5">
    <source>
        <dbReference type="RefSeq" id="XP_028968083.1"/>
    </source>
</evidence>
<feature type="region of interest" description="Disordered" evidence="1">
    <location>
        <begin position="522"/>
        <end position="556"/>
    </location>
</feature>
<feature type="compositionally biased region" description="Polar residues" evidence="1">
    <location>
        <begin position="688"/>
        <end position="697"/>
    </location>
</feature>
<accession>A0AAJ7SHN4</accession>
<feature type="compositionally biased region" description="Basic and acidic residues" evidence="1">
    <location>
        <begin position="1044"/>
        <end position="1064"/>
    </location>
</feature>
<proteinExistence type="predicted"/>
<evidence type="ECO:0000259" key="2">
    <source>
        <dbReference type="PROSITE" id="PS50003"/>
    </source>
</evidence>
<dbReference type="SUPFAM" id="SSF50156">
    <property type="entry name" value="PDZ domain-like"/>
    <property type="match status" value="1"/>
</dbReference>
<sequence length="1546" mass="169969">MATKENQGGKNGAKVLFSKEDIREQYCITRKELQTFEDKRSKKLFGCLVKASCAGSSKDRKTKLSCIQNDEPSVAYGEDNRQSGTKTHESLSKKESSEHEDAGFRYRPKPFCLQNPNRFQYNPEAASQAETSSIRMLPCRSASARPRLQSQHSSQGSITSSRTYLPNRSYEISYVPQTQPDKQVSGCRSVDALNDVAWRGSSFNEAPTTPLPEYSMTLDSRHHHLHYANHHSQIHNNINNSSGGGAGGTTSHHGGTPRPKSVAAGPINHHQEPIDGSASMVRSNTVGGGLEDVDAMLVGPMATSTPLNVSRNRCNVCHCSSFSVDNQENLADVTQYYLPRSFEESLSQSGRMSAARRALQRTQATQTATATADNTTCTSVTPTSSRTPEVPPDYLTLSPRTAAASVSSSRKSSRRRKASRDSSSRKAYTSIDSDTDESIDDEIMEVDLQGAQHRLLNTASGRQTVPGCPQQSSQNATAMAATTTPSPELKSQTSRQKSLSKASSFDASSTTLTTVDALLNTTFDAQDETPEKSTSEKSRSRRSSAPRRGSRTSDSLKQTISYAQYLLQPACDFQDENSGSFSAEVLSATVAAENLNSPDSESSSSRFTERESSCKSSTSSSAGAQKAAGREDVRMASLRPPLEEVKSDSTSAEYITATDGKNSKTITKGLSSHEGSTSFESACEPSSARASDCQSDPGQRMEQQRSGSLDRSSLPSPPAEMRLAEHAEIPCSSEEDSTKKEEEPADEDPVEDDQSSEGEYSLGTAEGIEGETDKSDDDAEAEDPLGPVDDDEPMEVTALPSPIETSSPKMSHKRFPPLDQQPPTHICEVFEDEMHGKALILPLMTFRDVQNALGRADLRQYDELSTVSEVSEENSTSEHQNTERYTPTSSCGSTGTIKRIYHRPESPQRRYFQDAHNEASVLDQDSTELRDTSAELNASNESGGTCIEVTPNDSADSLSMTFKPEELRAIMFGSRLQGQSEQPSLEEEETPAAAANTDICEAPTTSTTHEVESGASELLDLEPQPMGPPVPIAPPRTTTVLAEIHQRESKDKVIRKNVLRDSTKEGSSTEPGTPSSTPTSNSSSSGRKDRVLTETAAKRGRSLSRGPCELTTTCSIITTQLREDSEDFGMHADSFLSSRWIYITSEDEVMTWRSNNGGVKKNAPKEDRSQLIIKQNLIRCDSTDSERAFQKHYTTITHRMIHRKASLEMYKRVMQRSLEPTKTVRIERQNGEFGFRIHGSRPVVVSLIEKGTPAESCGLEVGDIIVSINGVSVMDASHTEVVRVAHAGAETLKLELARTCHILAPKVDVPEPEMQGYLQRLFSSSSSRRWCRRYFVLKKSGRLSWFMAKGETDPLGALMVENLKVERVVEPGAEHAFKLTFEGGSANKNNTSGSGTYFAADDEDSATKWIEAFKKMASTSLTHQERFMKEVEENLARPVDSISQPDCQGFLCKFNDKCTSWKNCYLVLKDASLYVYEDRNDQRALGVYLLHGYRVQSSSTMGKKNIFEAIAPRPFTNNLLFLAESEQEKKRWLASLEYSIDRWLKV</sequence>
<name>A0AAJ7SHN4_9ACAR</name>
<feature type="compositionally biased region" description="Polar residues" evidence="1">
    <location>
        <begin position="485"/>
        <end position="496"/>
    </location>
</feature>
<reference evidence="5" key="1">
    <citation type="submission" date="2025-08" db="UniProtKB">
        <authorList>
            <consortium name="RefSeq"/>
        </authorList>
    </citation>
    <scope>IDENTIFICATION</scope>
</reference>
<organism evidence="4 5">
    <name type="scientific">Galendromus occidentalis</name>
    <name type="common">western predatory mite</name>
    <dbReference type="NCBI Taxonomy" id="34638"/>
    <lineage>
        <taxon>Eukaryota</taxon>
        <taxon>Metazoa</taxon>
        <taxon>Ecdysozoa</taxon>
        <taxon>Arthropoda</taxon>
        <taxon>Chelicerata</taxon>
        <taxon>Arachnida</taxon>
        <taxon>Acari</taxon>
        <taxon>Parasitiformes</taxon>
        <taxon>Mesostigmata</taxon>
        <taxon>Gamasina</taxon>
        <taxon>Phytoseioidea</taxon>
        <taxon>Phytoseiidae</taxon>
        <taxon>Typhlodrominae</taxon>
        <taxon>Galendromus</taxon>
    </lineage>
</organism>
<dbReference type="InterPro" id="IPR036034">
    <property type="entry name" value="PDZ_sf"/>
</dbReference>
<feature type="compositionally biased region" description="Polar residues" evidence="1">
    <location>
        <begin position="648"/>
        <end position="680"/>
    </location>
</feature>
<dbReference type="InterPro" id="IPR001478">
    <property type="entry name" value="PDZ"/>
</dbReference>
<feature type="compositionally biased region" description="Polar residues" evidence="1">
    <location>
        <begin position="377"/>
        <end position="387"/>
    </location>
</feature>
<feature type="compositionally biased region" description="Low complexity" evidence="1">
    <location>
        <begin position="149"/>
        <end position="161"/>
    </location>
</feature>
<dbReference type="KEGG" id="goe:100901218"/>
<protein>
    <submittedName>
        <fullName evidence="5">Uncharacterized protein LOC100901218</fullName>
    </submittedName>
</protein>
<feature type="compositionally biased region" description="Polar residues" evidence="1">
    <location>
        <begin position="461"/>
        <end position="475"/>
    </location>
</feature>
<feature type="region of interest" description="Disordered" evidence="1">
    <location>
        <begin position="141"/>
        <end position="163"/>
    </location>
</feature>
<feature type="compositionally biased region" description="Low complexity" evidence="1">
    <location>
        <begin position="355"/>
        <end position="376"/>
    </location>
</feature>
<feature type="region of interest" description="Disordered" evidence="1">
    <location>
        <begin position="1044"/>
        <end position="1105"/>
    </location>
</feature>
<feature type="compositionally biased region" description="Acidic residues" evidence="1">
    <location>
        <begin position="768"/>
        <end position="794"/>
    </location>
</feature>
<evidence type="ECO:0000259" key="3">
    <source>
        <dbReference type="PROSITE" id="PS50106"/>
    </source>
</evidence>
<feature type="compositionally biased region" description="Acidic residues" evidence="1">
    <location>
        <begin position="743"/>
        <end position="756"/>
    </location>
</feature>
<dbReference type="Pfam" id="PF00595">
    <property type="entry name" value="PDZ"/>
    <property type="match status" value="1"/>
</dbReference>
<feature type="region of interest" description="Disordered" evidence="1">
    <location>
        <begin position="234"/>
        <end position="285"/>
    </location>
</feature>
<dbReference type="GeneID" id="100901218"/>
<feature type="domain" description="PDZ" evidence="3">
    <location>
        <begin position="1223"/>
        <end position="1300"/>
    </location>
</feature>
<dbReference type="Pfam" id="PF00169">
    <property type="entry name" value="PH"/>
    <property type="match status" value="2"/>
</dbReference>
<feature type="domain" description="PH" evidence="2">
    <location>
        <begin position="1311"/>
        <end position="1418"/>
    </location>
</feature>
<dbReference type="RefSeq" id="XP_028968083.1">
    <property type="nucleotide sequence ID" value="XM_029112250.1"/>
</dbReference>
<feature type="region of interest" description="Disordered" evidence="1">
    <location>
        <begin position="73"/>
        <end position="107"/>
    </location>
</feature>
<feature type="compositionally biased region" description="Polar residues" evidence="1">
    <location>
        <begin position="883"/>
        <end position="896"/>
    </location>
</feature>
<feature type="region of interest" description="Disordered" evidence="1">
    <location>
        <begin position="867"/>
        <end position="897"/>
    </location>
</feature>
<gene>
    <name evidence="5" type="primary">LOC100901218</name>
</gene>
<dbReference type="CDD" id="cd00136">
    <property type="entry name" value="PDZ_canonical"/>
    <property type="match status" value="1"/>
</dbReference>
<keyword evidence="4" id="KW-1185">Reference proteome</keyword>
<dbReference type="Proteomes" id="UP000694867">
    <property type="component" value="Unplaced"/>
</dbReference>
<dbReference type="PANTHER" id="PTHR47644">
    <property type="entry name" value="AGAP008221-PA"/>
    <property type="match status" value="1"/>
</dbReference>
<dbReference type="SMART" id="SM00233">
    <property type="entry name" value="PH"/>
    <property type="match status" value="2"/>
</dbReference>
<dbReference type="Gene3D" id="2.30.29.30">
    <property type="entry name" value="Pleckstrin-homology domain (PH domain)/Phosphotyrosine-binding domain (PTB)"/>
    <property type="match status" value="2"/>
</dbReference>
<feature type="compositionally biased region" description="Low complexity" evidence="1">
    <location>
        <begin position="867"/>
        <end position="878"/>
    </location>
</feature>
<feature type="region of interest" description="Disordered" evidence="1">
    <location>
        <begin position="461"/>
        <end position="506"/>
    </location>
</feature>
<feature type="compositionally biased region" description="Basic residues" evidence="1">
    <location>
        <begin position="539"/>
        <end position="550"/>
    </location>
</feature>
<dbReference type="Gene3D" id="2.30.42.10">
    <property type="match status" value="1"/>
</dbReference>
<evidence type="ECO:0000256" key="1">
    <source>
        <dbReference type="SAM" id="MobiDB-lite"/>
    </source>
</evidence>
<feature type="compositionally biased region" description="Basic and acidic residues" evidence="1">
    <location>
        <begin position="529"/>
        <end position="538"/>
    </location>
</feature>
<feature type="compositionally biased region" description="Low complexity" evidence="1">
    <location>
        <begin position="1066"/>
        <end position="1085"/>
    </location>
</feature>
<feature type="region of interest" description="Disordered" evidence="1">
    <location>
        <begin position="353"/>
        <end position="440"/>
    </location>
</feature>
<dbReference type="PROSITE" id="PS50106">
    <property type="entry name" value="PDZ"/>
    <property type="match status" value="1"/>
</dbReference>
<dbReference type="InterPro" id="IPR011993">
    <property type="entry name" value="PH-like_dom_sf"/>
</dbReference>
<feature type="compositionally biased region" description="Low complexity" evidence="1">
    <location>
        <begin position="398"/>
        <end position="410"/>
    </location>
</feature>
<dbReference type="SUPFAM" id="SSF50729">
    <property type="entry name" value="PH domain-like"/>
    <property type="match status" value="2"/>
</dbReference>
<feature type="region of interest" description="Disordered" evidence="1">
    <location>
        <begin position="595"/>
        <end position="820"/>
    </location>
</feature>
<feature type="compositionally biased region" description="Polar residues" evidence="1">
    <location>
        <begin position="704"/>
        <end position="714"/>
    </location>
</feature>
<dbReference type="PANTHER" id="PTHR47644:SF1">
    <property type="entry name" value="PDZ DOMAIN-CONTAINING PROTEIN"/>
    <property type="match status" value="1"/>
</dbReference>